<sequence length="186" mass="20021">MSEEKTGVGDDKLPEPSKLPLSPDEMERHKVLPGFEGSYQAPPADSYVDPLDRQLLGPRGLDDPPPGLLVPPGQQGVPAGPKLRIAESVLKAAAGQVDGIYDDFYKPAATLEEPSLKAIGALAGFESARAVRLAHRQWERQAGTVTGWLAHIAESLRSADHTYTTTDQGVDESVKQVQVRSALEDF</sequence>
<comment type="caution">
    <text evidence="2">The sequence shown here is derived from an EMBL/GenBank/DDBJ whole genome shotgun (WGS) entry which is preliminary data.</text>
</comment>
<dbReference type="InterPro" id="IPR036689">
    <property type="entry name" value="ESAT-6-like_sf"/>
</dbReference>
<protein>
    <submittedName>
        <fullName evidence="2">Uncharacterized protein</fullName>
    </submittedName>
</protein>
<organism evidence="2 3">
    <name type="scientific">Streptomyces phaeofaciens</name>
    <dbReference type="NCBI Taxonomy" id="68254"/>
    <lineage>
        <taxon>Bacteria</taxon>
        <taxon>Bacillati</taxon>
        <taxon>Actinomycetota</taxon>
        <taxon>Actinomycetes</taxon>
        <taxon>Kitasatosporales</taxon>
        <taxon>Streptomycetaceae</taxon>
        <taxon>Streptomyces</taxon>
    </lineage>
</organism>
<reference evidence="2" key="2">
    <citation type="submission" date="2020-09" db="EMBL/GenBank/DDBJ databases">
        <authorList>
            <person name="Sun Q."/>
            <person name="Ohkuma M."/>
        </authorList>
    </citation>
    <scope>NUCLEOTIDE SEQUENCE</scope>
    <source>
        <strain evidence="2">JCM 4125</strain>
    </source>
</reference>
<keyword evidence="3" id="KW-1185">Reference proteome</keyword>
<gene>
    <name evidence="2" type="ORF">GCM10010226_08010</name>
</gene>
<dbReference type="EMBL" id="BMSA01000002">
    <property type="protein sequence ID" value="GGT34388.1"/>
    <property type="molecule type" value="Genomic_DNA"/>
</dbReference>
<dbReference type="RefSeq" id="WP_189707557.1">
    <property type="nucleotide sequence ID" value="NZ_BMSA01000002.1"/>
</dbReference>
<feature type="compositionally biased region" description="Basic and acidic residues" evidence="1">
    <location>
        <begin position="1"/>
        <end position="15"/>
    </location>
</feature>
<evidence type="ECO:0000256" key="1">
    <source>
        <dbReference type="SAM" id="MobiDB-lite"/>
    </source>
</evidence>
<dbReference type="Gene3D" id="1.10.287.1060">
    <property type="entry name" value="ESAT-6-like"/>
    <property type="match status" value="1"/>
</dbReference>
<proteinExistence type="predicted"/>
<reference evidence="2" key="1">
    <citation type="journal article" date="2014" name="Int. J. Syst. Evol. Microbiol.">
        <title>Complete genome sequence of Corynebacterium casei LMG S-19264T (=DSM 44701T), isolated from a smear-ripened cheese.</title>
        <authorList>
            <consortium name="US DOE Joint Genome Institute (JGI-PGF)"/>
            <person name="Walter F."/>
            <person name="Albersmeier A."/>
            <person name="Kalinowski J."/>
            <person name="Ruckert C."/>
        </authorList>
    </citation>
    <scope>NUCLEOTIDE SEQUENCE</scope>
    <source>
        <strain evidence="2">JCM 4125</strain>
    </source>
</reference>
<accession>A0A918H3T6</accession>
<dbReference type="Proteomes" id="UP000646776">
    <property type="component" value="Unassembled WGS sequence"/>
</dbReference>
<dbReference type="AlphaFoldDB" id="A0A918H3T6"/>
<evidence type="ECO:0000313" key="2">
    <source>
        <dbReference type="EMBL" id="GGT34388.1"/>
    </source>
</evidence>
<evidence type="ECO:0000313" key="3">
    <source>
        <dbReference type="Proteomes" id="UP000646776"/>
    </source>
</evidence>
<feature type="region of interest" description="Disordered" evidence="1">
    <location>
        <begin position="1"/>
        <end position="65"/>
    </location>
</feature>
<name>A0A918H3T6_9ACTN</name>
<dbReference type="SUPFAM" id="SSF140453">
    <property type="entry name" value="EsxAB dimer-like"/>
    <property type="match status" value="1"/>
</dbReference>